<dbReference type="RefSeq" id="WP_072935830.1">
    <property type="nucleotide sequence ID" value="NZ_FQUG01000006.1"/>
</dbReference>
<dbReference type="InterPro" id="IPR052017">
    <property type="entry name" value="TSUP"/>
</dbReference>
<feature type="transmembrane region" description="Helical" evidence="8">
    <location>
        <begin position="162"/>
        <end position="185"/>
    </location>
</feature>
<evidence type="ECO:0000256" key="6">
    <source>
        <dbReference type="ARBA" id="ARBA00022989"/>
    </source>
</evidence>
<evidence type="ECO:0000256" key="1">
    <source>
        <dbReference type="ARBA" id="ARBA00004651"/>
    </source>
</evidence>
<protein>
    <recommendedName>
        <fullName evidence="8">Probable membrane transporter protein</fullName>
    </recommendedName>
</protein>
<evidence type="ECO:0000313" key="10">
    <source>
        <dbReference type="Proteomes" id="UP000184404"/>
    </source>
</evidence>
<dbReference type="PANTHER" id="PTHR30269:SF37">
    <property type="entry name" value="MEMBRANE TRANSPORTER PROTEIN"/>
    <property type="match status" value="1"/>
</dbReference>
<dbReference type="Pfam" id="PF01925">
    <property type="entry name" value="TauE"/>
    <property type="match status" value="1"/>
</dbReference>
<evidence type="ECO:0000256" key="2">
    <source>
        <dbReference type="ARBA" id="ARBA00009142"/>
    </source>
</evidence>
<comment type="subcellular location">
    <subcellularLocation>
        <location evidence="1 8">Cell membrane</location>
        <topology evidence="1 8">Multi-pass membrane protein</topology>
    </subcellularLocation>
</comment>
<dbReference type="EMBL" id="FQUG01000006">
    <property type="protein sequence ID" value="SHF04683.1"/>
    <property type="molecule type" value="Genomic_DNA"/>
</dbReference>
<organism evidence="9 10">
    <name type="scientific">Schwartzia succinivorans DSM 10502</name>
    <dbReference type="NCBI Taxonomy" id="1123243"/>
    <lineage>
        <taxon>Bacteria</taxon>
        <taxon>Bacillati</taxon>
        <taxon>Bacillota</taxon>
        <taxon>Negativicutes</taxon>
        <taxon>Selenomonadales</taxon>
        <taxon>Selenomonadaceae</taxon>
        <taxon>Schwartzia</taxon>
    </lineage>
</organism>
<keyword evidence="7 8" id="KW-0472">Membrane</keyword>
<sequence>MEQYLAAHAGPLMVVFVASFLQSITGFGLVMIMAPLLMMFYDPKFAVILVILIASFGNLSQAVVLRKETAFHMILWLFVGSLAGQPLGHLFYRSFPSEAIRLWVNVIVLFSITTMLVANWKVRQCRRNTLITGAIAGVTSVSAGIGGPPLLIYFASTDMTPAVLRATSITFFAVCNVCVLISYAVTGVNVMPAFQEAVMLLPALLSGIGLGYVVFPHIPSKLFRKILFVVLYIVCSYSVYTTLIK</sequence>
<feature type="transmembrane region" description="Helical" evidence="8">
    <location>
        <begin position="99"/>
        <end position="118"/>
    </location>
</feature>
<keyword evidence="3" id="KW-0813">Transport</keyword>
<name>A0A1M4YGA2_9FIRM</name>
<evidence type="ECO:0000256" key="3">
    <source>
        <dbReference type="ARBA" id="ARBA00022448"/>
    </source>
</evidence>
<dbReference type="GO" id="GO:0005886">
    <property type="term" value="C:plasma membrane"/>
    <property type="evidence" value="ECO:0007669"/>
    <property type="project" value="UniProtKB-SubCell"/>
</dbReference>
<dbReference type="STRING" id="1123243.SAMN02745190_01741"/>
<proteinExistence type="inferred from homology"/>
<keyword evidence="10" id="KW-1185">Reference proteome</keyword>
<dbReference type="AlphaFoldDB" id="A0A1M4YGA2"/>
<evidence type="ECO:0000256" key="8">
    <source>
        <dbReference type="RuleBase" id="RU363041"/>
    </source>
</evidence>
<feature type="transmembrane region" description="Helical" evidence="8">
    <location>
        <begin position="197"/>
        <end position="215"/>
    </location>
</feature>
<feature type="transmembrane region" description="Helical" evidence="8">
    <location>
        <begin position="130"/>
        <end position="155"/>
    </location>
</feature>
<dbReference type="InterPro" id="IPR002781">
    <property type="entry name" value="TM_pro_TauE-like"/>
</dbReference>
<feature type="transmembrane region" description="Helical" evidence="8">
    <location>
        <begin position="70"/>
        <end position="92"/>
    </location>
</feature>
<evidence type="ECO:0000313" key="9">
    <source>
        <dbReference type="EMBL" id="SHF04683.1"/>
    </source>
</evidence>
<keyword evidence="5 8" id="KW-0812">Transmembrane</keyword>
<dbReference type="Proteomes" id="UP000184404">
    <property type="component" value="Unassembled WGS sequence"/>
</dbReference>
<evidence type="ECO:0000256" key="7">
    <source>
        <dbReference type="ARBA" id="ARBA00023136"/>
    </source>
</evidence>
<dbReference type="PANTHER" id="PTHR30269">
    <property type="entry name" value="TRANSMEMBRANE PROTEIN YFCA"/>
    <property type="match status" value="1"/>
</dbReference>
<reference evidence="9 10" key="1">
    <citation type="submission" date="2016-11" db="EMBL/GenBank/DDBJ databases">
        <authorList>
            <person name="Jaros S."/>
            <person name="Januszkiewicz K."/>
            <person name="Wedrychowicz H."/>
        </authorList>
    </citation>
    <scope>NUCLEOTIDE SEQUENCE [LARGE SCALE GENOMIC DNA]</scope>
    <source>
        <strain evidence="9 10">DSM 10502</strain>
    </source>
</reference>
<evidence type="ECO:0000256" key="4">
    <source>
        <dbReference type="ARBA" id="ARBA00022475"/>
    </source>
</evidence>
<feature type="transmembrane region" description="Helical" evidence="8">
    <location>
        <begin position="12"/>
        <end position="38"/>
    </location>
</feature>
<gene>
    <name evidence="9" type="ORF">SAMN02745190_01741</name>
</gene>
<feature type="transmembrane region" description="Helical" evidence="8">
    <location>
        <begin position="222"/>
        <end position="240"/>
    </location>
</feature>
<evidence type="ECO:0000256" key="5">
    <source>
        <dbReference type="ARBA" id="ARBA00022692"/>
    </source>
</evidence>
<keyword evidence="6 8" id="KW-1133">Transmembrane helix</keyword>
<accession>A0A1M4YGA2</accession>
<comment type="similarity">
    <text evidence="2 8">Belongs to the 4-toluene sulfonate uptake permease (TSUP) (TC 2.A.102) family.</text>
</comment>
<dbReference type="OrthoDB" id="7843147at2"/>
<keyword evidence="4 8" id="KW-1003">Cell membrane</keyword>
<feature type="transmembrane region" description="Helical" evidence="8">
    <location>
        <begin position="45"/>
        <end position="64"/>
    </location>
</feature>